<dbReference type="InterPro" id="IPR000531">
    <property type="entry name" value="Beta-barrel_TonB"/>
</dbReference>
<dbReference type="InterPro" id="IPR039426">
    <property type="entry name" value="TonB-dep_rcpt-like"/>
</dbReference>
<evidence type="ECO:0000259" key="12">
    <source>
        <dbReference type="Pfam" id="PF00593"/>
    </source>
</evidence>
<keyword evidence="15" id="KW-1185">Reference proteome</keyword>
<name>U5BM93_9BACT</name>
<keyword evidence="2 10" id="KW-0813">Transport</keyword>
<dbReference type="Gene3D" id="2.170.130.10">
    <property type="entry name" value="TonB-dependent receptor, plug domain"/>
    <property type="match status" value="1"/>
</dbReference>
<reference evidence="14 15" key="1">
    <citation type="journal article" date="2013" name="Genome Announc.">
        <title>Draft Genome Sequence of the Psychrophilic and Alkaliphilic Rhodonellum psychrophilum Strain GCM71T.</title>
        <authorList>
            <person name="Hauptmann A.L."/>
            <person name="Glaring M.A."/>
            <person name="Hallin P.F."/>
            <person name="Prieme A."/>
            <person name="Stougaard P."/>
        </authorList>
    </citation>
    <scope>NUCLEOTIDE SEQUENCE [LARGE SCALE GENOMIC DNA]</scope>
    <source>
        <strain evidence="14 15">GCM71</strain>
    </source>
</reference>
<evidence type="ECO:0000256" key="7">
    <source>
        <dbReference type="ARBA" id="ARBA00023136"/>
    </source>
</evidence>
<evidence type="ECO:0000256" key="9">
    <source>
        <dbReference type="ARBA" id="ARBA00023237"/>
    </source>
</evidence>
<accession>U5BM93</accession>
<dbReference type="Pfam" id="PF07715">
    <property type="entry name" value="Plug"/>
    <property type="match status" value="1"/>
</dbReference>
<dbReference type="InterPro" id="IPR037066">
    <property type="entry name" value="Plug_dom_sf"/>
</dbReference>
<dbReference type="Pfam" id="PF13715">
    <property type="entry name" value="CarbopepD_reg_2"/>
    <property type="match status" value="1"/>
</dbReference>
<keyword evidence="4 10" id="KW-0812">Transmembrane</keyword>
<evidence type="ECO:0000256" key="1">
    <source>
        <dbReference type="ARBA" id="ARBA00004571"/>
    </source>
</evidence>
<dbReference type="PATRIC" id="fig|1123057.7.peg.3489"/>
<comment type="similarity">
    <text evidence="10 11">Belongs to the TonB-dependent receptor family.</text>
</comment>
<organism evidence="14 15">
    <name type="scientific">Rhodonellum psychrophilum GCM71 = DSM 17998</name>
    <dbReference type="NCBI Taxonomy" id="1123057"/>
    <lineage>
        <taxon>Bacteria</taxon>
        <taxon>Pseudomonadati</taxon>
        <taxon>Bacteroidota</taxon>
        <taxon>Cytophagia</taxon>
        <taxon>Cytophagales</taxon>
        <taxon>Cytophagaceae</taxon>
        <taxon>Rhodonellum</taxon>
    </lineage>
</organism>
<feature type="domain" description="TonB-dependent receptor-like beta-barrel" evidence="12">
    <location>
        <begin position="322"/>
        <end position="772"/>
    </location>
</feature>
<gene>
    <name evidence="14" type="ORF">P872_19870</name>
</gene>
<evidence type="ECO:0000259" key="13">
    <source>
        <dbReference type="Pfam" id="PF07715"/>
    </source>
</evidence>
<evidence type="ECO:0000313" key="15">
    <source>
        <dbReference type="Proteomes" id="UP000016843"/>
    </source>
</evidence>
<feature type="domain" description="TonB-dependent receptor plug" evidence="13">
    <location>
        <begin position="175"/>
        <end position="253"/>
    </location>
</feature>
<proteinExistence type="inferred from homology"/>
<keyword evidence="9 10" id="KW-0998">Cell outer membrane</keyword>
<dbReference type="GO" id="GO:0044718">
    <property type="term" value="P:siderophore transmembrane transport"/>
    <property type="evidence" value="ECO:0007669"/>
    <property type="project" value="TreeGrafter"/>
</dbReference>
<dbReference type="InterPro" id="IPR008969">
    <property type="entry name" value="CarboxyPept-like_regulatory"/>
</dbReference>
<evidence type="ECO:0000313" key="14">
    <source>
        <dbReference type="EMBL" id="ERM81615.1"/>
    </source>
</evidence>
<protein>
    <recommendedName>
        <fullName evidence="16">TonB-denpendent receptor</fullName>
    </recommendedName>
</protein>
<comment type="subcellular location">
    <subcellularLocation>
        <location evidence="1 10">Cell outer membrane</location>
        <topology evidence="1 10">Multi-pass membrane protein</topology>
    </subcellularLocation>
</comment>
<keyword evidence="5" id="KW-0732">Signal</keyword>
<dbReference type="Pfam" id="PF00593">
    <property type="entry name" value="TonB_dep_Rec_b-barrel"/>
    <property type="match status" value="1"/>
</dbReference>
<evidence type="ECO:0000256" key="6">
    <source>
        <dbReference type="ARBA" id="ARBA00023077"/>
    </source>
</evidence>
<dbReference type="GO" id="GO:0009279">
    <property type="term" value="C:cell outer membrane"/>
    <property type="evidence" value="ECO:0007669"/>
    <property type="project" value="UniProtKB-SubCell"/>
</dbReference>
<evidence type="ECO:0000256" key="5">
    <source>
        <dbReference type="ARBA" id="ARBA00022729"/>
    </source>
</evidence>
<dbReference type="EMBL" id="AWXR01000045">
    <property type="protein sequence ID" value="ERM81615.1"/>
    <property type="molecule type" value="Genomic_DNA"/>
</dbReference>
<dbReference type="AlphaFoldDB" id="U5BM93"/>
<dbReference type="SUPFAM" id="SSF56935">
    <property type="entry name" value="Porins"/>
    <property type="match status" value="1"/>
</dbReference>
<dbReference type="Gene3D" id="2.40.170.20">
    <property type="entry name" value="TonB-dependent receptor, beta-barrel domain"/>
    <property type="match status" value="1"/>
</dbReference>
<keyword evidence="6 11" id="KW-0798">TonB box</keyword>
<dbReference type="InterPro" id="IPR012910">
    <property type="entry name" value="Plug_dom"/>
</dbReference>
<comment type="caution">
    <text evidence="14">The sequence shown here is derived from an EMBL/GenBank/DDBJ whole genome shotgun (WGS) entry which is preliminary data.</text>
</comment>
<evidence type="ECO:0000256" key="4">
    <source>
        <dbReference type="ARBA" id="ARBA00022692"/>
    </source>
</evidence>
<keyword evidence="3 10" id="KW-1134">Transmembrane beta strand</keyword>
<evidence type="ECO:0000256" key="3">
    <source>
        <dbReference type="ARBA" id="ARBA00022452"/>
    </source>
</evidence>
<dbReference type="GO" id="GO:0015344">
    <property type="term" value="F:siderophore uptake transmembrane transporter activity"/>
    <property type="evidence" value="ECO:0007669"/>
    <property type="project" value="TreeGrafter"/>
</dbReference>
<evidence type="ECO:0000256" key="8">
    <source>
        <dbReference type="ARBA" id="ARBA00023170"/>
    </source>
</evidence>
<dbReference type="SUPFAM" id="SSF49464">
    <property type="entry name" value="Carboxypeptidase regulatory domain-like"/>
    <property type="match status" value="1"/>
</dbReference>
<dbReference type="InterPro" id="IPR036942">
    <property type="entry name" value="Beta-barrel_TonB_sf"/>
</dbReference>
<dbReference type="PANTHER" id="PTHR30069:SF29">
    <property type="entry name" value="HEMOGLOBIN AND HEMOGLOBIN-HAPTOGLOBIN-BINDING PROTEIN 1-RELATED"/>
    <property type="match status" value="1"/>
</dbReference>
<evidence type="ECO:0000256" key="11">
    <source>
        <dbReference type="RuleBase" id="RU003357"/>
    </source>
</evidence>
<dbReference type="Proteomes" id="UP000016843">
    <property type="component" value="Unassembled WGS sequence"/>
</dbReference>
<dbReference type="PROSITE" id="PS52016">
    <property type="entry name" value="TONB_DEPENDENT_REC_3"/>
    <property type="match status" value="1"/>
</dbReference>
<evidence type="ECO:0000256" key="10">
    <source>
        <dbReference type="PROSITE-ProRule" id="PRU01360"/>
    </source>
</evidence>
<keyword evidence="8" id="KW-0675">Receptor</keyword>
<sequence>MPQVKRLFLPYTNQFKGETVIHSKEICFMKFLFAWASVFLFLLASTNPAFSQNPENISGQVFEMDSNLPLPGANIYWESEPQKGVVSDENGRFLIGKTGLPSKLVVSFIGFTVSIRVISEKDLGKELRFFLKAEELSLEEIIIRDRRPDENVKSLDMGKTTIPIETIKNIPALFGEVDLLRSLQLLPGVQTAGEGTTGLFVRGGSADQNLIQLDGAPVYNPSHFFGFFSVFNPDALSGVEFYKGNIPANYGGRISSLIDVSLREGNYEKIKGEGGIGTISSRLTLDGPLFSDKSSFVFSGRRTYADLFLRLSSDPNIKNNDLYFYDLSGKFSFKVGDKDKISISSYFGSDFLGLSGQFGLGWNNWVSSAQWTRNISERTYFDLNVYHSKYKYAVNFDDADNGFRWDNVLSESGARAEWGFVPNEKTELKWGMHTQYYHFAPINFVPDPGASIEPINTNARNGLQNNFFVSGSRDISQRLKVDAGLRWGIYQQVGKGIEYRYEGNQPGPNVSITDSLSFGTLESMKTYQGFEPRLSVRYLIREDLSFKASYNRNFQYVQVASNSSAGLPIDRWVPAGTYIEPVRGDQYSVGLFKNLNQNKWELSLEGYYKDFKNVIDLRQGANVLFTDNVETELLAGVGYAYGLEALLRKNIGKTTGWLAYTYSRTWRKIEGISEGDWYRPRFDRPHDVTLVLNHEFSKRWSSALTFVYTTGQAVTFPIGTYEVDNQSLPLYGNKRNEDRFPDYHRMDASVTWKNVDRGRKWKGSWNFSIYNLYGRKNPFSYQFGDIINEQIDFDPGLNEEVLSRRPGVVMTYLFTFLPAITYNFKF</sequence>
<dbReference type="eggNOG" id="COG4771">
    <property type="taxonomic scope" value="Bacteria"/>
</dbReference>
<evidence type="ECO:0008006" key="16">
    <source>
        <dbReference type="Google" id="ProtNLM"/>
    </source>
</evidence>
<dbReference type="PANTHER" id="PTHR30069">
    <property type="entry name" value="TONB-DEPENDENT OUTER MEMBRANE RECEPTOR"/>
    <property type="match status" value="1"/>
</dbReference>
<evidence type="ECO:0000256" key="2">
    <source>
        <dbReference type="ARBA" id="ARBA00022448"/>
    </source>
</evidence>
<keyword evidence="7 10" id="KW-0472">Membrane</keyword>